<keyword evidence="14" id="KW-1185">Reference proteome</keyword>
<gene>
    <name evidence="13" type="primary">8237730</name>
    <name evidence="12" type="ORF">Phum_PHUM220040</name>
</gene>
<feature type="domain" description="MoaB/Mog" evidence="11">
    <location>
        <begin position="7"/>
        <end position="154"/>
    </location>
</feature>
<dbReference type="CDD" id="cd00887">
    <property type="entry name" value="MoeA"/>
    <property type="match status" value="1"/>
</dbReference>
<comment type="similarity">
    <text evidence="10">Belongs to the MoeA family.</text>
</comment>
<dbReference type="RefSeq" id="XP_002425770.1">
    <property type="nucleotide sequence ID" value="XM_002425725.1"/>
</dbReference>
<dbReference type="Pfam" id="PF00994">
    <property type="entry name" value="MoCF_biosynth"/>
    <property type="match status" value="2"/>
</dbReference>
<dbReference type="SUPFAM" id="SSF63867">
    <property type="entry name" value="MoeA C-terminal domain-like"/>
    <property type="match status" value="1"/>
</dbReference>
<evidence type="ECO:0000256" key="6">
    <source>
        <dbReference type="ARBA" id="ARBA00022679"/>
    </source>
</evidence>
<dbReference type="InterPro" id="IPR008284">
    <property type="entry name" value="MoCF_biosynth_CS"/>
</dbReference>
<evidence type="ECO:0000256" key="5">
    <source>
        <dbReference type="ARBA" id="ARBA00022505"/>
    </source>
</evidence>
<dbReference type="NCBIfam" id="TIGR00177">
    <property type="entry name" value="molyb_syn"/>
    <property type="match status" value="2"/>
</dbReference>
<evidence type="ECO:0000256" key="2">
    <source>
        <dbReference type="ARBA" id="ARBA00005046"/>
    </source>
</evidence>
<dbReference type="KEGG" id="phu:Phum_PHUM220040"/>
<dbReference type="InterPro" id="IPR001453">
    <property type="entry name" value="MoaB/Mog_dom"/>
</dbReference>
<keyword evidence="7 10" id="KW-0479">Metal-binding</keyword>
<dbReference type="InterPro" id="IPR038987">
    <property type="entry name" value="MoeA-like"/>
</dbReference>
<dbReference type="OMA" id="CFKINTG"/>
<dbReference type="GO" id="GO:0097112">
    <property type="term" value="P:gamma-aminobutyric acid receptor clustering"/>
    <property type="evidence" value="ECO:0007669"/>
    <property type="project" value="TreeGrafter"/>
</dbReference>
<dbReference type="GO" id="GO:0099634">
    <property type="term" value="C:postsynaptic specialization membrane"/>
    <property type="evidence" value="ECO:0007669"/>
    <property type="project" value="GOC"/>
</dbReference>
<evidence type="ECO:0000313" key="14">
    <source>
        <dbReference type="Proteomes" id="UP000009046"/>
    </source>
</evidence>
<dbReference type="PANTHER" id="PTHR10192">
    <property type="entry name" value="MOLYBDOPTERIN BIOSYNTHESIS PROTEIN"/>
    <property type="match status" value="1"/>
</dbReference>
<dbReference type="InterPro" id="IPR036688">
    <property type="entry name" value="MoeA_C_domain_IV_sf"/>
</dbReference>
<dbReference type="EMBL" id="DS235182">
    <property type="protein sequence ID" value="EEB13032.1"/>
    <property type="molecule type" value="Genomic_DNA"/>
</dbReference>
<comment type="pathway">
    <text evidence="2 10">Cofactor biosynthesis; molybdopterin biosynthesis.</text>
</comment>
<dbReference type="GO" id="GO:0007529">
    <property type="term" value="P:establishment of synaptic specificity at neuromuscular junction"/>
    <property type="evidence" value="ECO:0007669"/>
    <property type="project" value="TreeGrafter"/>
</dbReference>
<reference evidence="12" key="1">
    <citation type="submission" date="2007-04" db="EMBL/GenBank/DDBJ databases">
        <title>Annotation of Pediculus humanus corporis strain USDA.</title>
        <authorList>
            <person name="Kirkness E."/>
            <person name="Hannick L."/>
            <person name="Hass B."/>
            <person name="Bruggner R."/>
            <person name="Lawson D."/>
            <person name="Bidwell S."/>
            <person name="Joardar V."/>
            <person name="Caler E."/>
            <person name="Walenz B."/>
            <person name="Inman J."/>
            <person name="Schobel S."/>
            <person name="Galinsky K."/>
            <person name="Amedeo P."/>
            <person name="Strausberg R."/>
        </authorList>
    </citation>
    <scope>NUCLEOTIDE SEQUENCE</scope>
    <source>
        <strain evidence="12">USDA</strain>
    </source>
</reference>
<reference evidence="12" key="2">
    <citation type="submission" date="2007-04" db="EMBL/GenBank/DDBJ databases">
        <title>The genome of the human body louse.</title>
        <authorList>
            <consortium name="The Human Body Louse Genome Consortium"/>
            <person name="Kirkness E."/>
            <person name="Walenz B."/>
            <person name="Hass B."/>
            <person name="Bruggner R."/>
            <person name="Strausberg R."/>
        </authorList>
    </citation>
    <scope>NUCLEOTIDE SEQUENCE</scope>
    <source>
        <strain evidence="12">USDA</strain>
    </source>
</reference>
<comment type="catalytic activity">
    <reaction evidence="10">
        <text>adenylyl-molybdopterin + molybdate = Mo-molybdopterin + AMP + H(+)</text>
        <dbReference type="Rhea" id="RHEA:35047"/>
        <dbReference type="ChEBI" id="CHEBI:15378"/>
        <dbReference type="ChEBI" id="CHEBI:36264"/>
        <dbReference type="ChEBI" id="CHEBI:62727"/>
        <dbReference type="ChEBI" id="CHEBI:71302"/>
        <dbReference type="ChEBI" id="CHEBI:456215"/>
    </reaction>
</comment>
<evidence type="ECO:0000256" key="1">
    <source>
        <dbReference type="ARBA" id="ARBA00001946"/>
    </source>
</evidence>
<dbReference type="PANTHER" id="PTHR10192:SF5">
    <property type="entry name" value="GEPHYRIN"/>
    <property type="match status" value="1"/>
</dbReference>
<dbReference type="GO" id="GO:0005524">
    <property type="term" value="F:ATP binding"/>
    <property type="evidence" value="ECO:0007669"/>
    <property type="project" value="UniProtKB-UniRule"/>
</dbReference>
<dbReference type="GO" id="GO:0061599">
    <property type="term" value="F:molybdopterin molybdotransferase activity"/>
    <property type="evidence" value="ECO:0007669"/>
    <property type="project" value="UniProtKB-UniRule"/>
</dbReference>
<evidence type="ECO:0000256" key="9">
    <source>
        <dbReference type="ARBA" id="ARBA00023150"/>
    </source>
</evidence>
<comment type="similarity">
    <text evidence="3">In the N-terminal section; belongs to the MoaB/Mog family.</text>
</comment>
<evidence type="ECO:0000256" key="4">
    <source>
        <dbReference type="ARBA" id="ARBA00008339"/>
    </source>
</evidence>
<keyword evidence="5 10" id="KW-0500">Molybdenum</keyword>
<keyword evidence="9 10" id="KW-0501">Molybdenum cofactor biosynthesis</keyword>
<evidence type="ECO:0000313" key="13">
    <source>
        <dbReference type="EnsemblMetazoa" id="PHUM220040-PA"/>
    </source>
</evidence>
<evidence type="ECO:0000313" key="12">
    <source>
        <dbReference type="EMBL" id="EEB13032.1"/>
    </source>
</evidence>
<dbReference type="Gene3D" id="2.40.340.10">
    <property type="entry name" value="MoeA, C-terminal, domain IV"/>
    <property type="match status" value="1"/>
</dbReference>
<dbReference type="InterPro" id="IPR036135">
    <property type="entry name" value="MoeA_linker/N_sf"/>
</dbReference>
<dbReference type="VEuPathDB" id="VectorBase:PHUM220040"/>
<dbReference type="EMBL" id="AAZO01002539">
    <property type="status" value="NOT_ANNOTATED_CDS"/>
    <property type="molecule type" value="Genomic_DNA"/>
</dbReference>
<dbReference type="GeneID" id="8237730"/>
<dbReference type="Gene3D" id="2.170.190.11">
    <property type="entry name" value="Molybdopterin biosynthesis moea protein, domain 3"/>
    <property type="match status" value="1"/>
</dbReference>
<dbReference type="CTD" id="8237730"/>
<dbReference type="FunCoup" id="E0VI26">
    <property type="interactions" value="685"/>
</dbReference>
<dbReference type="SUPFAM" id="SSF53218">
    <property type="entry name" value="Molybdenum cofactor biosynthesis proteins"/>
    <property type="match status" value="2"/>
</dbReference>
<proteinExistence type="inferred from homology"/>
<dbReference type="GO" id="GO:0046872">
    <property type="term" value="F:metal ion binding"/>
    <property type="evidence" value="ECO:0007669"/>
    <property type="project" value="UniProtKB-UniRule"/>
</dbReference>
<feature type="domain" description="MoaB/Mog" evidence="11">
    <location>
        <begin position="339"/>
        <end position="482"/>
    </location>
</feature>
<organism>
    <name type="scientific">Pediculus humanus subsp. corporis</name>
    <name type="common">Body louse</name>
    <dbReference type="NCBI Taxonomy" id="121224"/>
    <lineage>
        <taxon>Eukaryota</taxon>
        <taxon>Metazoa</taxon>
        <taxon>Ecdysozoa</taxon>
        <taxon>Arthropoda</taxon>
        <taxon>Hexapoda</taxon>
        <taxon>Insecta</taxon>
        <taxon>Pterygota</taxon>
        <taxon>Neoptera</taxon>
        <taxon>Paraneoptera</taxon>
        <taxon>Psocodea</taxon>
        <taxon>Troctomorpha</taxon>
        <taxon>Phthiraptera</taxon>
        <taxon>Anoplura</taxon>
        <taxon>Pediculidae</taxon>
        <taxon>Pediculus</taxon>
    </lineage>
</organism>
<dbReference type="CDD" id="cd00886">
    <property type="entry name" value="MogA_MoaB"/>
    <property type="match status" value="1"/>
</dbReference>
<dbReference type="GO" id="GO:0005829">
    <property type="term" value="C:cytosol"/>
    <property type="evidence" value="ECO:0007669"/>
    <property type="project" value="TreeGrafter"/>
</dbReference>
<evidence type="ECO:0000256" key="3">
    <source>
        <dbReference type="ARBA" id="ARBA00007589"/>
    </source>
</evidence>
<dbReference type="STRING" id="121224.E0VI26"/>
<comment type="catalytic activity">
    <reaction evidence="10">
        <text>molybdopterin + ATP + H(+) = adenylyl-molybdopterin + diphosphate</text>
        <dbReference type="Rhea" id="RHEA:31331"/>
        <dbReference type="ChEBI" id="CHEBI:15378"/>
        <dbReference type="ChEBI" id="CHEBI:30616"/>
        <dbReference type="ChEBI" id="CHEBI:33019"/>
        <dbReference type="ChEBI" id="CHEBI:58698"/>
        <dbReference type="ChEBI" id="CHEBI:62727"/>
    </reaction>
</comment>
<dbReference type="Pfam" id="PF03453">
    <property type="entry name" value="MoeA_N"/>
    <property type="match status" value="1"/>
</dbReference>
<comment type="similarity">
    <text evidence="4">In the C-terminal section; belongs to the MoeA family.</text>
</comment>
<keyword evidence="8 10" id="KW-0460">Magnesium</keyword>
<dbReference type="GO" id="GO:0030425">
    <property type="term" value="C:dendrite"/>
    <property type="evidence" value="ECO:0007669"/>
    <property type="project" value="TreeGrafter"/>
</dbReference>
<dbReference type="Gene3D" id="3.40.980.10">
    <property type="entry name" value="MoaB/Mog-like domain"/>
    <property type="match status" value="2"/>
</dbReference>
<sequence>MEKITVGILTISDRCSRKESIDESGANLVRLINSGIVKNGVVVERDLVPDEKEEIKKKLLHWCDNLNLNLILTVGGTGIAPRDVTPEVTAPLLDKKIPGISNLIFKKSSEITPLAALSRGISGIRGKSLIVNLPGSKKASEECLTSICSVISHAVDLICDIKENVDTLHKSMNKKQSKVEVITEDMRVRRSPYACLKVYEAQKIIFDVVNKLKREKIVNLENSLDYVIAKNVLAVDHLPPFDASIKDGYAIISNDKTTPKTLLGSCAAGNMPDEKIIPGCCVSVNTGAPIPENCDAVGFDFKKNDLLMPAGTYLGSSAIGLLAAAGIMSVTVYDKPTLAVMSTGDEIVNPNEALKPGKVRDSNRLTLISMLKEEGFKAEDMGIVKDEPDSLFSSLTKAFEISDVVVTTGSMSMGDRDYLKEVLKVDFDAEIFFGAVFMKPGKPTAFALLNFQNKPKLWFGLPGNPASAVVTTHLFLLPALKNMSGNKRVLPPRVDAYLTFDIELIERPHYHRGILSYENGKFEISTTGNQSSSRVGSCLDANCLIEIPHGKGVVSSGTKVSTLIIGKHF</sequence>
<dbReference type="InterPro" id="IPR036425">
    <property type="entry name" value="MoaB/Mog-like_dom_sf"/>
</dbReference>
<evidence type="ECO:0000256" key="8">
    <source>
        <dbReference type="ARBA" id="ARBA00022842"/>
    </source>
</evidence>
<comment type="function">
    <text evidence="10">Catalyzes two steps in the biosynthesis of the molybdenum cofactor. In the first step, molybdopterin is adenylated. Subsequently, molybdate is inserted into adenylated molybdopterin and AMP is released.</text>
</comment>
<keyword evidence="6 10" id="KW-0808">Transferase</keyword>
<dbReference type="InterPro" id="IPR005110">
    <property type="entry name" value="MoeA_linker/N"/>
</dbReference>
<dbReference type="GO" id="GO:0061598">
    <property type="term" value="F:molybdopterin adenylyltransferase activity"/>
    <property type="evidence" value="ECO:0007669"/>
    <property type="project" value="UniProtKB-UniRule"/>
</dbReference>
<dbReference type="SUPFAM" id="SSF63882">
    <property type="entry name" value="MoeA N-terminal region -like"/>
    <property type="match status" value="1"/>
</dbReference>
<dbReference type="InterPro" id="IPR005111">
    <property type="entry name" value="MoeA_C_domain_IV"/>
</dbReference>
<dbReference type="HOGENOM" id="CLU_010186_2_2_1"/>
<dbReference type="Pfam" id="PF03454">
    <property type="entry name" value="MoeA_C"/>
    <property type="match status" value="1"/>
</dbReference>
<dbReference type="PROSITE" id="PS01079">
    <property type="entry name" value="MOCF_BIOSYNTHESIS_2"/>
    <property type="match status" value="1"/>
</dbReference>
<dbReference type="FunFam" id="3.40.980.10:FF:000002">
    <property type="entry name" value="Molybdopterin molybdenumtransferase"/>
    <property type="match status" value="1"/>
</dbReference>
<comment type="cofactor">
    <cofactor evidence="1 10">
        <name>Mg(2+)</name>
        <dbReference type="ChEBI" id="CHEBI:18420"/>
    </cofactor>
</comment>
<dbReference type="InParanoid" id="E0VI26"/>
<evidence type="ECO:0000259" key="11">
    <source>
        <dbReference type="SMART" id="SM00852"/>
    </source>
</evidence>
<dbReference type="FunFam" id="3.40.980.10:FF:000001">
    <property type="entry name" value="Molybdopterin molybdenumtransferase"/>
    <property type="match status" value="1"/>
</dbReference>
<dbReference type="GO" id="GO:0006777">
    <property type="term" value="P:Mo-molybdopterin cofactor biosynthetic process"/>
    <property type="evidence" value="ECO:0007669"/>
    <property type="project" value="UniProtKB-UniRule"/>
</dbReference>
<dbReference type="EnsemblMetazoa" id="PHUM220040-RA">
    <property type="protein sequence ID" value="PHUM220040-PA"/>
    <property type="gene ID" value="PHUM220040"/>
</dbReference>
<dbReference type="AlphaFoldDB" id="E0VI26"/>
<dbReference type="eggNOG" id="KOG2371">
    <property type="taxonomic scope" value="Eukaryota"/>
</dbReference>
<accession>E0VI26</accession>
<name>E0VI26_PEDHC</name>
<protein>
    <submittedName>
        <fullName evidence="12">Molybdenum cofactor synthesis protein cinnamon, putative</fullName>
    </submittedName>
</protein>
<reference evidence="13" key="3">
    <citation type="submission" date="2021-02" db="UniProtKB">
        <authorList>
            <consortium name="EnsemblMetazoa"/>
        </authorList>
    </citation>
    <scope>IDENTIFICATION</scope>
    <source>
        <strain evidence="13">USDA</strain>
    </source>
</reference>
<dbReference type="GO" id="GO:0072579">
    <property type="term" value="P:glycine receptor clustering"/>
    <property type="evidence" value="ECO:0007669"/>
    <property type="project" value="TreeGrafter"/>
</dbReference>
<dbReference type="GO" id="GO:0098970">
    <property type="term" value="P:postsynaptic neurotransmitter receptor diffusion trapping"/>
    <property type="evidence" value="ECO:0007669"/>
    <property type="project" value="TreeGrafter"/>
</dbReference>
<evidence type="ECO:0000256" key="7">
    <source>
        <dbReference type="ARBA" id="ARBA00022723"/>
    </source>
</evidence>
<dbReference type="Proteomes" id="UP000009046">
    <property type="component" value="Unassembled WGS sequence"/>
</dbReference>
<dbReference type="OrthoDB" id="4349954at2759"/>
<dbReference type="SMART" id="SM00852">
    <property type="entry name" value="MoCF_biosynth"/>
    <property type="match status" value="2"/>
</dbReference>
<evidence type="ECO:0000256" key="10">
    <source>
        <dbReference type="RuleBase" id="RU365090"/>
    </source>
</evidence>
<dbReference type="Gene3D" id="3.90.105.10">
    <property type="entry name" value="Molybdopterin biosynthesis moea protein, domain 2"/>
    <property type="match status" value="2"/>
</dbReference>
<dbReference type="UniPathway" id="UPA00344"/>